<name>A0ABQ9TUB2_SAGOE</name>
<accession>A0ABQ9TUB2</accession>
<comment type="caution">
    <text evidence="1">The sequence shown here is derived from an EMBL/GenBank/DDBJ whole genome shotgun (WGS) entry which is preliminary data.</text>
</comment>
<reference evidence="1 2" key="1">
    <citation type="submission" date="2023-05" db="EMBL/GenBank/DDBJ databases">
        <title>B98-5 Cell Line De Novo Hybrid Assembly: An Optical Mapping Approach.</title>
        <authorList>
            <person name="Kananen K."/>
            <person name="Auerbach J.A."/>
            <person name="Kautto E."/>
            <person name="Blachly J.S."/>
        </authorList>
    </citation>
    <scope>NUCLEOTIDE SEQUENCE [LARGE SCALE GENOMIC DNA]</scope>
    <source>
        <strain evidence="1">B95-8</strain>
        <tissue evidence="1">Cell line</tissue>
    </source>
</reference>
<evidence type="ECO:0000313" key="1">
    <source>
        <dbReference type="EMBL" id="KAK2088377.1"/>
    </source>
</evidence>
<keyword evidence="2" id="KW-1185">Reference proteome</keyword>
<sequence length="221" mass="22971">MRWADLLALGALRCSPQSSRGVSRLWLFPESGQVPACAASGQTRWQRPGLCGAAGGLEGRRGVSVAQRATFPRALRPPRRPDPGPALVTVTGGEAGSKCSPGLTLCAPSRVCTLALQRRQVSAGDRGAGPGLSRSRTFVLSHALVGRAGRGPRSSDPLAAAAHIAAWTLGWFLAWPESDPGVGWGRQDPGFSAPATLWLGGLFLRLALDPVGGSQKGAPLR</sequence>
<protein>
    <submittedName>
        <fullName evidence="1">Uncharacterized protein</fullName>
    </submittedName>
</protein>
<proteinExistence type="predicted"/>
<evidence type="ECO:0000313" key="2">
    <source>
        <dbReference type="Proteomes" id="UP001266305"/>
    </source>
</evidence>
<dbReference type="EMBL" id="JASSZA010000019">
    <property type="protein sequence ID" value="KAK2088377.1"/>
    <property type="molecule type" value="Genomic_DNA"/>
</dbReference>
<dbReference type="Proteomes" id="UP001266305">
    <property type="component" value="Unassembled WGS sequence"/>
</dbReference>
<gene>
    <name evidence="1" type="ORF">P7K49_034284</name>
</gene>
<organism evidence="1 2">
    <name type="scientific">Saguinus oedipus</name>
    <name type="common">Cotton-top tamarin</name>
    <name type="synonym">Oedipomidas oedipus</name>
    <dbReference type="NCBI Taxonomy" id="9490"/>
    <lineage>
        <taxon>Eukaryota</taxon>
        <taxon>Metazoa</taxon>
        <taxon>Chordata</taxon>
        <taxon>Craniata</taxon>
        <taxon>Vertebrata</taxon>
        <taxon>Euteleostomi</taxon>
        <taxon>Mammalia</taxon>
        <taxon>Eutheria</taxon>
        <taxon>Euarchontoglires</taxon>
        <taxon>Primates</taxon>
        <taxon>Haplorrhini</taxon>
        <taxon>Platyrrhini</taxon>
        <taxon>Cebidae</taxon>
        <taxon>Callitrichinae</taxon>
        <taxon>Saguinus</taxon>
    </lineage>
</organism>